<dbReference type="InterPro" id="IPR017517">
    <property type="entry name" value="Maleyloyr_isom"/>
</dbReference>
<dbReference type="NCBIfam" id="TIGR03083">
    <property type="entry name" value="maleylpyruvate isomerase family mycothiol-dependent enzyme"/>
    <property type="match status" value="1"/>
</dbReference>
<feature type="domain" description="Mycothiol-dependent maleylpyruvate isomerase metal-binding" evidence="1">
    <location>
        <begin position="8"/>
        <end position="123"/>
    </location>
</feature>
<dbReference type="GO" id="GO:0005886">
    <property type="term" value="C:plasma membrane"/>
    <property type="evidence" value="ECO:0007669"/>
    <property type="project" value="TreeGrafter"/>
</dbReference>
<name>A0A4Q7M1J5_9MICO</name>
<comment type="caution">
    <text evidence="2">The sequence shown here is derived from an EMBL/GenBank/DDBJ whole genome shotgun (WGS) entry which is preliminary data.</text>
</comment>
<dbReference type="EMBL" id="SGWX01000001">
    <property type="protein sequence ID" value="RZS60258.1"/>
    <property type="molecule type" value="Genomic_DNA"/>
</dbReference>
<dbReference type="InterPro" id="IPR034660">
    <property type="entry name" value="DinB/YfiT-like"/>
</dbReference>
<protein>
    <submittedName>
        <fullName evidence="2">Uncharacterized protein (TIGR03083 family)</fullName>
    </submittedName>
</protein>
<dbReference type="Pfam" id="PF11716">
    <property type="entry name" value="MDMPI_N"/>
    <property type="match status" value="1"/>
</dbReference>
<dbReference type="AlphaFoldDB" id="A0A4Q7M1J5"/>
<dbReference type="InterPro" id="IPR024344">
    <property type="entry name" value="MDMPI_metal-binding"/>
</dbReference>
<dbReference type="RefSeq" id="WP_130412035.1">
    <property type="nucleotide sequence ID" value="NZ_SGWX01000001.1"/>
</dbReference>
<evidence type="ECO:0000313" key="2">
    <source>
        <dbReference type="EMBL" id="RZS60258.1"/>
    </source>
</evidence>
<sequence>MTPAAFLAQLARLQGAFAALTSEVDPDATVPGLGGWRVRDLVAHLAGIHHWAAGMAVGDRTRDPALDAAALAALYAGHADALRATLAAAGPDAAARTLTGPGTASFWFRRQTHETLIHLGDLAAARAGAWTPEVYDAVASEADVDPRLWADGVEEVVTVFEPRQVRLGRMAPLARLVTLRDAATGASWTLGGHEAGRSPDETPAATATGDARALDLVLWRRVTPADAGVVVDGDKDALAAALAAGVTP</sequence>
<keyword evidence="3" id="KW-1185">Reference proteome</keyword>
<reference evidence="2 3" key="1">
    <citation type="submission" date="2019-02" db="EMBL/GenBank/DDBJ databases">
        <title>Sequencing the genomes of 1000 actinobacteria strains.</title>
        <authorList>
            <person name="Klenk H.-P."/>
        </authorList>
    </citation>
    <scope>NUCLEOTIDE SEQUENCE [LARGE SCALE GENOMIC DNA]</scope>
    <source>
        <strain evidence="2 3">DSM 16932</strain>
    </source>
</reference>
<organism evidence="2 3">
    <name type="scientific">Xylanimonas ulmi</name>
    <dbReference type="NCBI Taxonomy" id="228973"/>
    <lineage>
        <taxon>Bacteria</taxon>
        <taxon>Bacillati</taxon>
        <taxon>Actinomycetota</taxon>
        <taxon>Actinomycetes</taxon>
        <taxon>Micrococcales</taxon>
        <taxon>Promicromonosporaceae</taxon>
        <taxon>Xylanimonas</taxon>
    </lineage>
</organism>
<evidence type="ECO:0000313" key="3">
    <source>
        <dbReference type="Proteomes" id="UP000293852"/>
    </source>
</evidence>
<dbReference type="PANTHER" id="PTHR40758:SF1">
    <property type="entry name" value="CONSERVED PROTEIN"/>
    <property type="match status" value="1"/>
</dbReference>
<gene>
    <name evidence="2" type="ORF">EV386_0510</name>
</gene>
<dbReference type="SUPFAM" id="SSF109854">
    <property type="entry name" value="DinB/YfiT-like putative metalloenzymes"/>
    <property type="match status" value="1"/>
</dbReference>
<accession>A0A4Q7M1J5</accession>
<proteinExistence type="predicted"/>
<dbReference type="OrthoDB" id="3671213at2"/>
<dbReference type="GO" id="GO:0046872">
    <property type="term" value="F:metal ion binding"/>
    <property type="evidence" value="ECO:0007669"/>
    <property type="project" value="InterPro"/>
</dbReference>
<evidence type="ECO:0000259" key="1">
    <source>
        <dbReference type="Pfam" id="PF11716"/>
    </source>
</evidence>
<dbReference type="Proteomes" id="UP000293852">
    <property type="component" value="Unassembled WGS sequence"/>
</dbReference>
<dbReference type="PANTHER" id="PTHR40758">
    <property type="entry name" value="CONSERVED PROTEIN"/>
    <property type="match status" value="1"/>
</dbReference>